<comment type="caution">
    <text evidence="2">The sequence shown here is derived from an EMBL/GenBank/DDBJ whole genome shotgun (WGS) entry which is preliminary data.</text>
</comment>
<feature type="chain" id="PRO_5047373836" evidence="1">
    <location>
        <begin position="21"/>
        <end position="133"/>
    </location>
</feature>
<proteinExistence type="predicted"/>
<reference evidence="2 3" key="1">
    <citation type="submission" date="2023-05" db="EMBL/GenBank/DDBJ databases">
        <title>Sedimentitalea sp. nov. JM2-8.</title>
        <authorList>
            <person name="Huang J."/>
        </authorList>
    </citation>
    <scope>NUCLEOTIDE SEQUENCE [LARGE SCALE GENOMIC DNA]</scope>
    <source>
        <strain evidence="2 3">JM2-8</strain>
    </source>
</reference>
<evidence type="ECO:0000313" key="3">
    <source>
        <dbReference type="Proteomes" id="UP001227126"/>
    </source>
</evidence>
<protein>
    <submittedName>
        <fullName evidence="2">DUF4864 domain-containing protein</fullName>
    </submittedName>
</protein>
<evidence type="ECO:0000256" key="1">
    <source>
        <dbReference type="SAM" id="SignalP"/>
    </source>
</evidence>
<dbReference type="Pfam" id="PF16156">
    <property type="entry name" value="DUF4864"/>
    <property type="match status" value="1"/>
</dbReference>
<keyword evidence="1" id="KW-0732">Signal</keyword>
<keyword evidence="3" id="KW-1185">Reference proteome</keyword>
<accession>A0ABT7FLC4</accession>
<sequence length="133" mass="14619">MRGLFLICAVIAGLSGPALSQSDDIRATIGSQIEAFQADDFARAFTYASPDIRRVFRTPENFGAMVRGGYPMVWRPSDVRFLELREIAGALWQKVMVTDAKGRVHILDYQMIEIDGGWKINGVQLVQAGGANA</sequence>
<dbReference type="RefSeq" id="WP_284487448.1">
    <property type="nucleotide sequence ID" value="NZ_JASNJE010000040.1"/>
</dbReference>
<dbReference type="InterPro" id="IPR032347">
    <property type="entry name" value="DUF4864"/>
</dbReference>
<name>A0ABT7FLC4_9RHOB</name>
<dbReference type="EMBL" id="JASNJE010000040">
    <property type="protein sequence ID" value="MDK3075524.1"/>
    <property type="molecule type" value="Genomic_DNA"/>
</dbReference>
<feature type="signal peptide" evidence="1">
    <location>
        <begin position="1"/>
        <end position="20"/>
    </location>
</feature>
<organism evidence="2 3">
    <name type="scientific">Sedimentitalea xiamensis</name>
    <dbReference type="NCBI Taxonomy" id="3050037"/>
    <lineage>
        <taxon>Bacteria</taxon>
        <taxon>Pseudomonadati</taxon>
        <taxon>Pseudomonadota</taxon>
        <taxon>Alphaproteobacteria</taxon>
        <taxon>Rhodobacterales</taxon>
        <taxon>Paracoccaceae</taxon>
        <taxon>Sedimentitalea</taxon>
    </lineage>
</organism>
<evidence type="ECO:0000313" key="2">
    <source>
        <dbReference type="EMBL" id="MDK3075524.1"/>
    </source>
</evidence>
<dbReference type="Proteomes" id="UP001227126">
    <property type="component" value="Unassembled WGS sequence"/>
</dbReference>
<gene>
    <name evidence="2" type="ORF">QO034_20825</name>
</gene>